<comment type="caution">
    <text evidence="1">The sequence shown here is derived from an EMBL/GenBank/DDBJ whole genome shotgun (WGS) entry which is preliminary data.</text>
</comment>
<sequence length="104" mass="11729">MTRRNHRNDGGKTLYVSDLAALTRRYLPETVTPLGQPRKNTPRENLWRTIKARPEVIAVLDTLAQRHERATGKKITNSEIIAAALNLSLPVMASRMFPIGDDHD</sequence>
<dbReference type="Proteomes" id="UP000249364">
    <property type="component" value="Unassembled WGS sequence"/>
</dbReference>
<reference evidence="1 2" key="1">
    <citation type="submission" date="2018-06" db="EMBL/GenBank/DDBJ databases">
        <title>Genomic Encyclopedia of Archaeal and Bacterial Type Strains, Phase II (KMG-II): from individual species to whole genera.</title>
        <authorList>
            <person name="Goeker M."/>
        </authorList>
    </citation>
    <scope>NUCLEOTIDE SEQUENCE [LARGE SCALE GENOMIC DNA]</scope>
    <source>
        <strain evidence="1 2">DSM 13087</strain>
    </source>
</reference>
<dbReference type="AlphaFoldDB" id="A0A2W7QLT7"/>
<dbReference type="OrthoDB" id="7775184at2"/>
<dbReference type="STRING" id="121821.GCA_001870675_00469"/>
<gene>
    <name evidence="1" type="ORF">LY56_02774</name>
</gene>
<dbReference type="RefSeq" id="WP_071469316.1">
    <property type="nucleotide sequence ID" value="NZ_MEHT01000011.1"/>
</dbReference>
<accession>A0A2W7QLT7</accession>
<organism evidence="1 2">
    <name type="scientific">Roseinatronobacter thiooxidans</name>
    <dbReference type="NCBI Taxonomy" id="121821"/>
    <lineage>
        <taxon>Bacteria</taxon>
        <taxon>Pseudomonadati</taxon>
        <taxon>Pseudomonadota</taxon>
        <taxon>Alphaproteobacteria</taxon>
        <taxon>Rhodobacterales</taxon>
        <taxon>Paracoccaceae</taxon>
        <taxon>Roseinatronobacter</taxon>
    </lineage>
</organism>
<protein>
    <submittedName>
        <fullName evidence="1">Uncharacterized protein</fullName>
    </submittedName>
</protein>
<evidence type="ECO:0000313" key="2">
    <source>
        <dbReference type="Proteomes" id="UP000249364"/>
    </source>
</evidence>
<proteinExistence type="predicted"/>
<keyword evidence="2" id="KW-1185">Reference proteome</keyword>
<evidence type="ECO:0000313" key="1">
    <source>
        <dbReference type="EMBL" id="PZX39395.1"/>
    </source>
</evidence>
<name>A0A2W7QLT7_9RHOB</name>
<dbReference type="EMBL" id="QKZQ01000014">
    <property type="protein sequence ID" value="PZX39395.1"/>
    <property type="molecule type" value="Genomic_DNA"/>
</dbReference>